<dbReference type="InterPro" id="IPR005648">
    <property type="entry name" value="FlgD"/>
</dbReference>
<dbReference type="AlphaFoldDB" id="A0A2U8FPU0"/>
<dbReference type="Pfam" id="PF03963">
    <property type="entry name" value="FlgD"/>
    <property type="match status" value="1"/>
</dbReference>
<keyword evidence="9" id="KW-0966">Cell projection</keyword>
<evidence type="ECO:0000256" key="3">
    <source>
        <dbReference type="ARBA" id="ARBA00022795"/>
    </source>
</evidence>
<dbReference type="InterPro" id="IPR025965">
    <property type="entry name" value="FlgD/Vpr_Ig-like"/>
</dbReference>
<dbReference type="RefSeq" id="WP_109035574.1">
    <property type="nucleotide sequence ID" value="NZ_CP029210.1"/>
</dbReference>
<dbReference type="KEGG" id="aon:DEH84_05715"/>
<evidence type="ECO:0000256" key="1">
    <source>
        <dbReference type="ARBA" id="ARBA00010577"/>
    </source>
</evidence>
<dbReference type="Pfam" id="PF13861">
    <property type="entry name" value="FLgD_tudor"/>
    <property type="match status" value="1"/>
</dbReference>
<evidence type="ECO:0000313" key="10">
    <source>
        <dbReference type="Proteomes" id="UP000244892"/>
    </source>
</evidence>
<keyword evidence="9" id="KW-0282">Flagellum</keyword>
<sequence length="218" mass="22299">MSSTSLINSTGATTTSGTGTSKTSSTTEASDRFLKLLVTQMQNQDPLNPMDNAQVTSQMAQIQTVTGIEKLNTTMTGLGTSLTQMQMLQGAGLVGRDVWLEGNQLAAGANGVAVGGYDLAAAAGTVRIDILSKEGKVIDSVNQSAVPAGRQGFSWTPPSGTDTTGMSFKVTATSGKTAVGSTTMMLDHVNAVSTPNGTLTLELQNKGSVAYSAVKAVS</sequence>
<dbReference type="OrthoDB" id="9785233at2"/>
<dbReference type="GO" id="GO:0044781">
    <property type="term" value="P:bacterial-type flagellum organization"/>
    <property type="evidence" value="ECO:0007669"/>
    <property type="project" value="UniProtKB-UniRule"/>
</dbReference>
<dbReference type="Proteomes" id="UP000244892">
    <property type="component" value="Chromosome"/>
</dbReference>
<comment type="similarity">
    <text evidence="1 5">Belongs to the FlgD family.</text>
</comment>
<feature type="region of interest" description="Disordered" evidence="6">
    <location>
        <begin position="1"/>
        <end position="28"/>
    </location>
</feature>
<feature type="compositionally biased region" description="Low complexity" evidence="6">
    <location>
        <begin position="9"/>
        <end position="27"/>
    </location>
</feature>
<keyword evidence="3 5" id="KW-1005">Bacterial flagellum biogenesis</keyword>
<gene>
    <name evidence="9" type="ORF">DEH84_05715</name>
</gene>
<dbReference type="InterPro" id="IPR025963">
    <property type="entry name" value="FLgD_Tudor"/>
</dbReference>
<evidence type="ECO:0000259" key="7">
    <source>
        <dbReference type="Pfam" id="PF13860"/>
    </source>
</evidence>
<reference evidence="9 10" key="1">
    <citation type="submission" date="2018-05" db="EMBL/GenBank/DDBJ databases">
        <title>complete genome sequence of Aquabacterium olei NBRC 110486.</title>
        <authorList>
            <person name="Tang B."/>
            <person name="Chang J."/>
            <person name="Zhang L."/>
            <person name="Yang H."/>
        </authorList>
    </citation>
    <scope>NUCLEOTIDE SEQUENCE [LARGE SCALE GENOMIC DNA]</scope>
    <source>
        <strain evidence="9 10">NBRC 110486</strain>
    </source>
</reference>
<evidence type="ECO:0000256" key="5">
    <source>
        <dbReference type="RuleBase" id="RU362076"/>
    </source>
</evidence>
<name>A0A2U8FPU0_9BURK</name>
<evidence type="ECO:0000256" key="4">
    <source>
        <dbReference type="ARBA" id="ARBA00024746"/>
    </source>
</evidence>
<evidence type="ECO:0000256" key="6">
    <source>
        <dbReference type="SAM" id="MobiDB-lite"/>
    </source>
</evidence>
<keyword evidence="9" id="KW-0969">Cilium</keyword>
<keyword evidence="10" id="KW-1185">Reference proteome</keyword>
<feature type="domain" description="FlgD/Vpr Ig-like" evidence="7">
    <location>
        <begin position="103"/>
        <end position="175"/>
    </location>
</feature>
<comment type="function">
    <text evidence="4 5">Required for flagellar hook formation. May act as a scaffolding protein.</text>
</comment>
<protein>
    <recommendedName>
        <fullName evidence="2 5">Basal-body rod modification protein FlgD</fullName>
    </recommendedName>
</protein>
<dbReference type="EMBL" id="CP029210">
    <property type="protein sequence ID" value="AWI52980.1"/>
    <property type="molecule type" value="Genomic_DNA"/>
</dbReference>
<dbReference type="Pfam" id="PF13860">
    <property type="entry name" value="FlgD_ig"/>
    <property type="match status" value="1"/>
</dbReference>
<accession>A0A2U8FPU0</accession>
<feature type="domain" description="FlgD Tudor-like" evidence="8">
    <location>
        <begin position="85"/>
        <end position="215"/>
    </location>
</feature>
<proteinExistence type="inferred from homology"/>
<evidence type="ECO:0000256" key="2">
    <source>
        <dbReference type="ARBA" id="ARBA00016013"/>
    </source>
</evidence>
<evidence type="ECO:0000313" key="9">
    <source>
        <dbReference type="EMBL" id="AWI52980.1"/>
    </source>
</evidence>
<dbReference type="Gene3D" id="2.60.40.4070">
    <property type="match status" value="1"/>
</dbReference>
<dbReference type="Gene3D" id="2.30.30.910">
    <property type="match status" value="1"/>
</dbReference>
<evidence type="ECO:0000259" key="8">
    <source>
        <dbReference type="Pfam" id="PF13861"/>
    </source>
</evidence>
<organism evidence="9 10">
    <name type="scientific">Aquabacterium olei</name>
    <dbReference type="NCBI Taxonomy" id="1296669"/>
    <lineage>
        <taxon>Bacteria</taxon>
        <taxon>Pseudomonadati</taxon>
        <taxon>Pseudomonadota</taxon>
        <taxon>Betaproteobacteria</taxon>
        <taxon>Burkholderiales</taxon>
        <taxon>Aquabacterium</taxon>
    </lineage>
</organism>